<sequence>MFGVSSIYAVTESPEERWKALIDHGILHSGDNDSTGAICYAWYGALYGFEIYVVQARSPQPIVCQFEKKFRRNEENSQQKEQNKEKSDDVVKVNRQQIDDQNVKWDKQGKEDLNILEEKENSNDKRKDDTIEDKDKKDEGGEY</sequence>
<dbReference type="GO" id="GO:0046872">
    <property type="term" value="F:metal ion binding"/>
    <property type="evidence" value="ECO:0007669"/>
    <property type="project" value="UniProtKB-KW"/>
</dbReference>
<evidence type="ECO:0000313" key="3">
    <source>
        <dbReference type="EMBL" id="KAA6393279.1"/>
    </source>
</evidence>
<gene>
    <name evidence="3" type="ORF">EZS28_011194</name>
</gene>
<comment type="cofactor">
    <cofactor evidence="1">
        <name>Mg(2+)</name>
        <dbReference type="ChEBI" id="CHEBI:18420"/>
    </cofactor>
    <text evidence="1">Binds 2 magnesium ions per subunit.</text>
</comment>
<feature type="binding site" evidence="1">
    <location>
        <position position="31"/>
    </location>
    <ligand>
        <name>Mg(2+)</name>
        <dbReference type="ChEBI" id="CHEBI:18420"/>
        <label>1</label>
    </ligand>
</feature>
<dbReference type="OrthoDB" id="10250509at2759"/>
<dbReference type="AlphaFoldDB" id="A0A5J4WFY4"/>
<dbReference type="EMBL" id="SNRW01002283">
    <property type="protein sequence ID" value="KAA6393279.1"/>
    <property type="molecule type" value="Genomic_DNA"/>
</dbReference>
<proteinExistence type="predicted"/>
<keyword evidence="1" id="KW-0479">Metal-binding</keyword>
<evidence type="ECO:0000256" key="1">
    <source>
        <dbReference type="PIRSR" id="PIRSR605502-1"/>
    </source>
</evidence>
<reference evidence="3 4" key="1">
    <citation type="submission" date="2019-03" db="EMBL/GenBank/DDBJ databases">
        <title>Single cell metagenomics reveals metabolic interactions within the superorganism composed of flagellate Streblomastix strix and complex community of Bacteroidetes bacteria on its surface.</title>
        <authorList>
            <person name="Treitli S.C."/>
            <person name="Kolisko M."/>
            <person name="Husnik F."/>
            <person name="Keeling P."/>
            <person name="Hampl V."/>
        </authorList>
    </citation>
    <scope>NUCLEOTIDE SEQUENCE [LARGE SCALE GENOMIC DNA]</scope>
    <source>
        <strain evidence="3">ST1C</strain>
    </source>
</reference>
<keyword evidence="1" id="KW-0460">Magnesium</keyword>
<comment type="caution">
    <text evidence="3">The sequence shown here is derived from an EMBL/GenBank/DDBJ whole genome shotgun (WGS) entry which is preliminary data.</text>
</comment>
<organism evidence="3 4">
    <name type="scientific">Streblomastix strix</name>
    <dbReference type="NCBI Taxonomy" id="222440"/>
    <lineage>
        <taxon>Eukaryota</taxon>
        <taxon>Metamonada</taxon>
        <taxon>Preaxostyla</taxon>
        <taxon>Oxymonadida</taxon>
        <taxon>Streblomastigidae</taxon>
        <taxon>Streblomastix</taxon>
    </lineage>
</organism>
<dbReference type="SUPFAM" id="SSF101478">
    <property type="entry name" value="ADP-ribosylglycohydrolase"/>
    <property type="match status" value="1"/>
</dbReference>
<protein>
    <submittedName>
        <fullName evidence="3">Uncharacterized protein</fullName>
    </submittedName>
</protein>
<accession>A0A5J4WFY4</accession>
<dbReference type="InterPro" id="IPR036705">
    <property type="entry name" value="Ribosyl_crysJ1_sf"/>
</dbReference>
<feature type="region of interest" description="Disordered" evidence="2">
    <location>
        <begin position="72"/>
        <end position="143"/>
    </location>
</feature>
<dbReference type="Proteomes" id="UP000324800">
    <property type="component" value="Unassembled WGS sequence"/>
</dbReference>
<evidence type="ECO:0000256" key="2">
    <source>
        <dbReference type="SAM" id="MobiDB-lite"/>
    </source>
</evidence>
<dbReference type="Gene3D" id="1.10.4080.10">
    <property type="entry name" value="ADP-ribosylation/Crystallin J1"/>
    <property type="match status" value="1"/>
</dbReference>
<feature type="binding site" evidence="1">
    <location>
        <position position="34"/>
    </location>
    <ligand>
        <name>Mg(2+)</name>
        <dbReference type="ChEBI" id="CHEBI:18420"/>
        <label>1</label>
    </ligand>
</feature>
<feature type="binding site" evidence="1">
    <location>
        <position position="33"/>
    </location>
    <ligand>
        <name>Mg(2+)</name>
        <dbReference type="ChEBI" id="CHEBI:18420"/>
        <label>1</label>
    </ligand>
</feature>
<dbReference type="InterPro" id="IPR005502">
    <property type="entry name" value="Ribosyl_crysJ1"/>
</dbReference>
<dbReference type="Pfam" id="PF03747">
    <property type="entry name" value="ADP_ribosyl_GH"/>
    <property type="match status" value="1"/>
</dbReference>
<name>A0A5J4WFY4_9EUKA</name>
<evidence type="ECO:0000313" key="4">
    <source>
        <dbReference type="Proteomes" id="UP000324800"/>
    </source>
</evidence>